<comment type="caution">
    <text evidence="2">The sequence shown here is derived from an EMBL/GenBank/DDBJ whole genome shotgun (WGS) entry which is preliminary data.</text>
</comment>
<feature type="transmembrane region" description="Helical" evidence="1">
    <location>
        <begin position="27"/>
        <end position="52"/>
    </location>
</feature>
<dbReference type="InterPro" id="IPR022266">
    <property type="entry name" value="DtrJ-like"/>
</dbReference>
<protein>
    <recommendedName>
        <fullName evidence="4">Integrating conjugative element membrane protein</fullName>
    </recommendedName>
</protein>
<dbReference type="Proteomes" id="UP000286947">
    <property type="component" value="Unassembled WGS sequence"/>
</dbReference>
<sequence>MADAADTAQSQQAKPKTFIGKLLGLPLAIFGILCASLLLSIIVEIVGMNLFWKDQGYKHAQNMFHYEVEQFSQTYTQSILISEPVQKVGWLLNQAYEWLFIRTGLTEQTKAIVTPTDRDSARKLRFREYVALAYGYIQDDVLAAAYTTLTFMVRTLVIMFSLPLMLLAIIVGLIDGLVKRDIRRMTAGYESGFIYHRARAFLVPLLVLPWMVYLAMPWSVSPLLVLLPGAMLLGTAVNITAASFKRYL</sequence>
<keyword evidence="1" id="KW-0472">Membrane</keyword>
<dbReference type="AlphaFoldDB" id="A0A433SG76"/>
<dbReference type="EMBL" id="PQSP01000001">
    <property type="protein sequence ID" value="RUS67757.1"/>
    <property type="molecule type" value="Genomic_DNA"/>
</dbReference>
<organism evidence="2 3">
    <name type="scientific">Saezia sanguinis</name>
    <dbReference type="NCBI Taxonomy" id="1965230"/>
    <lineage>
        <taxon>Bacteria</taxon>
        <taxon>Pseudomonadati</taxon>
        <taxon>Pseudomonadota</taxon>
        <taxon>Betaproteobacteria</taxon>
        <taxon>Burkholderiales</taxon>
        <taxon>Saeziaceae</taxon>
        <taxon>Saezia</taxon>
    </lineage>
</organism>
<dbReference type="NCBIfam" id="TIGR03747">
    <property type="entry name" value="conj_TIGR03747"/>
    <property type="match status" value="1"/>
</dbReference>
<feature type="transmembrane region" description="Helical" evidence="1">
    <location>
        <begin position="198"/>
        <end position="216"/>
    </location>
</feature>
<reference evidence="2 3" key="1">
    <citation type="submission" date="2018-01" db="EMBL/GenBank/DDBJ databases">
        <title>Saezia sanguinis gen. nov., sp. nov., in the order Burkholderiales isolated from human blood.</title>
        <authorList>
            <person name="Medina-Pascual M.J."/>
            <person name="Valdezate S."/>
            <person name="Monzon S."/>
            <person name="Cuesta I."/>
            <person name="Carrasco G."/>
            <person name="Villalon P."/>
            <person name="Saez-Nieto J.A."/>
        </authorList>
    </citation>
    <scope>NUCLEOTIDE SEQUENCE [LARGE SCALE GENOMIC DNA]</scope>
    <source>
        <strain evidence="2 3">CNM695-12</strain>
    </source>
</reference>
<evidence type="ECO:0000313" key="2">
    <source>
        <dbReference type="EMBL" id="RUS67757.1"/>
    </source>
</evidence>
<dbReference type="RefSeq" id="WP_126977400.1">
    <property type="nucleotide sequence ID" value="NZ_PQSP01000001.1"/>
</dbReference>
<dbReference type="OrthoDB" id="8443503at2"/>
<keyword evidence="1" id="KW-0812">Transmembrane</keyword>
<accession>A0A433SG76</accession>
<evidence type="ECO:0000256" key="1">
    <source>
        <dbReference type="SAM" id="Phobius"/>
    </source>
</evidence>
<evidence type="ECO:0000313" key="3">
    <source>
        <dbReference type="Proteomes" id="UP000286947"/>
    </source>
</evidence>
<name>A0A433SG76_9BURK</name>
<keyword evidence="1" id="KW-1133">Transmembrane helix</keyword>
<evidence type="ECO:0008006" key="4">
    <source>
        <dbReference type="Google" id="ProtNLM"/>
    </source>
</evidence>
<dbReference type="Pfam" id="PF14348">
    <property type="entry name" value="DtrJ-like"/>
    <property type="match status" value="1"/>
</dbReference>
<gene>
    <name evidence="2" type="ORF">CUZ56_00234</name>
</gene>
<feature type="transmembrane region" description="Helical" evidence="1">
    <location>
        <begin position="155"/>
        <end position="178"/>
    </location>
</feature>
<proteinExistence type="predicted"/>
<feature type="transmembrane region" description="Helical" evidence="1">
    <location>
        <begin position="222"/>
        <end position="244"/>
    </location>
</feature>
<keyword evidence="3" id="KW-1185">Reference proteome</keyword>